<proteinExistence type="predicted"/>
<dbReference type="Proteomes" id="UP001174934">
    <property type="component" value="Unassembled WGS sequence"/>
</dbReference>
<sequence>MHWVEQLVSWRHQAETKRDPVQGGRKSSSELKHCDIPRGFLCFLYMFLFAESGPGRPATSLVHRSIHCDQRRCTAKLLEESRFSNRVNAQSTSPGFPASLPRAKSPPDHTSGAKTRLEFTNRPRNSTIQSGAATLTSKLRGRGVRSSRARGGPGAWSFAAQEAVSLGGRGSFFPPGFVSQGFTVPLPRRVGRPGEIWGQPGGEWFTNINLDDHKPATRPVSATRTKET</sequence>
<feature type="compositionally biased region" description="Polar residues" evidence="1">
    <location>
        <begin position="122"/>
        <end position="137"/>
    </location>
</feature>
<evidence type="ECO:0000313" key="2">
    <source>
        <dbReference type="EMBL" id="KAK0628252.1"/>
    </source>
</evidence>
<feature type="region of interest" description="Disordered" evidence="1">
    <location>
        <begin position="84"/>
        <end position="154"/>
    </location>
</feature>
<protein>
    <submittedName>
        <fullName evidence="2">Uncharacterized protein</fullName>
    </submittedName>
</protein>
<accession>A0AA40C7Q2</accession>
<keyword evidence="3" id="KW-1185">Reference proteome</keyword>
<feature type="compositionally biased region" description="Basic residues" evidence="1">
    <location>
        <begin position="139"/>
        <end position="148"/>
    </location>
</feature>
<comment type="caution">
    <text evidence="2">The sequence shown here is derived from an EMBL/GenBank/DDBJ whole genome shotgun (WGS) entry which is preliminary data.</text>
</comment>
<evidence type="ECO:0000313" key="3">
    <source>
        <dbReference type="Proteomes" id="UP001174934"/>
    </source>
</evidence>
<feature type="compositionally biased region" description="Polar residues" evidence="1">
    <location>
        <begin position="84"/>
        <end position="94"/>
    </location>
</feature>
<gene>
    <name evidence="2" type="ORF">B0T17DRAFT_146869</name>
</gene>
<reference evidence="2" key="1">
    <citation type="submission" date="2023-06" db="EMBL/GenBank/DDBJ databases">
        <title>Genome-scale phylogeny and comparative genomics of the fungal order Sordariales.</title>
        <authorList>
            <consortium name="Lawrence Berkeley National Laboratory"/>
            <person name="Hensen N."/>
            <person name="Bonometti L."/>
            <person name="Westerberg I."/>
            <person name="Brannstrom I.O."/>
            <person name="Guillou S."/>
            <person name="Cros-Aarteil S."/>
            <person name="Calhoun S."/>
            <person name="Haridas S."/>
            <person name="Kuo A."/>
            <person name="Mondo S."/>
            <person name="Pangilinan J."/>
            <person name="Riley R."/>
            <person name="LaButti K."/>
            <person name="Andreopoulos B."/>
            <person name="Lipzen A."/>
            <person name="Chen C."/>
            <person name="Yanf M."/>
            <person name="Daum C."/>
            <person name="Ng V."/>
            <person name="Clum A."/>
            <person name="Steindorff A."/>
            <person name="Ohm R."/>
            <person name="Martin F."/>
            <person name="Silar P."/>
            <person name="Natvig D."/>
            <person name="Lalanne C."/>
            <person name="Gautier V."/>
            <person name="Ament-velasquez S.L."/>
            <person name="Kruys A."/>
            <person name="Hutchinson M.I."/>
            <person name="Powell A.J."/>
            <person name="Barry K."/>
            <person name="Miller A.N."/>
            <person name="Grigoriev I.V."/>
            <person name="Debuchy R."/>
            <person name="Gladieux P."/>
            <person name="Thoren M.H."/>
            <person name="Johannesson H."/>
        </authorList>
    </citation>
    <scope>NUCLEOTIDE SEQUENCE</scope>
    <source>
        <strain evidence="2">SMH3391-2</strain>
    </source>
</reference>
<dbReference type="EMBL" id="JAULSR010000002">
    <property type="protein sequence ID" value="KAK0628252.1"/>
    <property type="molecule type" value="Genomic_DNA"/>
</dbReference>
<dbReference type="AlphaFoldDB" id="A0AA40C7Q2"/>
<organism evidence="2 3">
    <name type="scientific">Bombardia bombarda</name>
    <dbReference type="NCBI Taxonomy" id="252184"/>
    <lineage>
        <taxon>Eukaryota</taxon>
        <taxon>Fungi</taxon>
        <taxon>Dikarya</taxon>
        <taxon>Ascomycota</taxon>
        <taxon>Pezizomycotina</taxon>
        <taxon>Sordariomycetes</taxon>
        <taxon>Sordariomycetidae</taxon>
        <taxon>Sordariales</taxon>
        <taxon>Lasiosphaeriaceae</taxon>
        <taxon>Bombardia</taxon>
    </lineage>
</organism>
<feature type="region of interest" description="Disordered" evidence="1">
    <location>
        <begin position="207"/>
        <end position="228"/>
    </location>
</feature>
<evidence type="ECO:0000256" key="1">
    <source>
        <dbReference type="SAM" id="MobiDB-lite"/>
    </source>
</evidence>
<name>A0AA40C7Q2_9PEZI</name>